<dbReference type="PANTHER" id="PTHR13184:SF5">
    <property type="entry name" value="METHYLTRANSFERASE-LIKE PROTEIN 17, MITOCHONDRIAL"/>
    <property type="match status" value="1"/>
</dbReference>
<dbReference type="GO" id="GO:0003735">
    <property type="term" value="F:structural constituent of ribosome"/>
    <property type="evidence" value="ECO:0007669"/>
    <property type="project" value="TreeGrafter"/>
</dbReference>
<dbReference type="GO" id="GO:0046872">
    <property type="term" value="F:metal ion binding"/>
    <property type="evidence" value="ECO:0007669"/>
    <property type="project" value="UniProtKB-KW"/>
</dbReference>
<reference evidence="6 7" key="1">
    <citation type="submission" date="2015-11" db="EMBL/GenBank/DDBJ databases">
        <authorList>
            <person name="Zhang Y."/>
            <person name="Guo Z."/>
        </authorList>
    </citation>
    <scope>NUCLEOTIDE SEQUENCE [LARGE SCALE GENOMIC DNA]</scope>
    <source>
        <strain evidence="6">JGI-4</strain>
    </source>
</reference>
<evidence type="ECO:0000256" key="4">
    <source>
        <dbReference type="ARBA" id="ARBA00023014"/>
    </source>
</evidence>
<dbReference type="Pfam" id="PF09243">
    <property type="entry name" value="Rsm22"/>
    <property type="match status" value="1"/>
</dbReference>
<dbReference type="Gene3D" id="3.40.50.150">
    <property type="entry name" value="Vaccinia Virus protein VP39"/>
    <property type="match status" value="1"/>
</dbReference>
<accession>A0A0P1M2R8</accession>
<accession>A0A0P1MKC0</accession>
<dbReference type="PANTHER" id="PTHR13184">
    <property type="entry name" value="37S RIBOSOMAL PROTEIN S22"/>
    <property type="match status" value="1"/>
</dbReference>
<gene>
    <name evidence="6" type="ORF">JGI4_00857</name>
</gene>
<keyword evidence="5" id="KW-0175">Coiled coil</keyword>
<evidence type="ECO:0000256" key="1">
    <source>
        <dbReference type="ARBA" id="ARBA00022723"/>
    </source>
</evidence>
<dbReference type="InterPro" id="IPR015324">
    <property type="entry name" value="Ribosomal_Rsm22-like"/>
</dbReference>
<dbReference type="AlphaFoldDB" id="A0A0P1LFF9"/>
<evidence type="ECO:0000256" key="5">
    <source>
        <dbReference type="SAM" id="Coils"/>
    </source>
</evidence>
<organism evidence="6 7">
    <name type="scientific">Candidatus Kryptonium thompsonii</name>
    <dbReference type="NCBI Taxonomy" id="1633631"/>
    <lineage>
        <taxon>Bacteria</taxon>
        <taxon>Pseudomonadati</taxon>
        <taxon>Candidatus Kryptoniota</taxon>
        <taxon>Candidatus Kryptonium</taxon>
    </lineage>
</organism>
<dbReference type="RefSeq" id="WP_047133657.1">
    <property type="nucleotide sequence ID" value="NZ_CZVJ01000021.1"/>
</dbReference>
<sequence length="398" mass="46994">MLEIPKFYESFLSKVSNVNLNSPRQLKKVAEIVAAMSEYFTRKNLRKEFVFYDYLSNGEVQKGYLVYFTTTNLLKVYVPLNEISHSGFFRGKKKLEILDIGTGLGTVVMGTIIWMHENIRYFRNTEVKFVALDKVEQNIRKFQENLEFFLNELRNHYSETIKVEVEPAIFDIEHAFEMFDKRFDLITVANTLNEVVYEKRNKLLRLINSGIKDDGFVILIEPALMITSRDLLDFRDKMIKQGFYIYSPCLRNSNCPALETDKDWCHTEVEWKRPEFIRQIDLVAKNYRKTLKFSYIVATKKDMNLIDFVAGERNFKDYFRVVSQLIVEKGKKHCFVCNEIGRLHCVKLDRVDSPQNQIFDEIDRYEIITMKNFVKSDKEIKITQETEVKKVLNNEGKI</sequence>
<accession>A0A0P1LW31</accession>
<feature type="coiled-coil region" evidence="5">
    <location>
        <begin position="132"/>
        <end position="159"/>
    </location>
</feature>
<dbReference type="EMBL" id="FAOP01000004">
    <property type="protein sequence ID" value="CUU03818.1"/>
    <property type="molecule type" value="Genomic_DNA"/>
</dbReference>
<evidence type="ECO:0000256" key="3">
    <source>
        <dbReference type="ARBA" id="ARBA00023004"/>
    </source>
</evidence>
<keyword evidence="4" id="KW-0411">Iron-sulfur</keyword>
<dbReference type="GO" id="GO:0051536">
    <property type="term" value="F:iron-sulfur cluster binding"/>
    <property type="evidence" value="ECO:0007669"/>
    <property type="project" value="UniProtKB-KW"/>
</dbReference>
<accession>A0A0P1MDQ8</accession>
<accession>A0A0S4MXY4</accession>
<accession>A0A0P1LQA7</accession>
<evidence type="ECO:0000256" key="2">
    <source>
        <dbReference type="ARBA" id="ARBA00022946"/>
    </source>
</evidence>
<name>A0A0P1LFF9_9BACT</name>
<evidence type="ECO:0000313" key="6">
    <source>
        <dbReference type="EMBL" id="CUU03818.1"/>
    </source>
</evidence>
<accession>A0A0P1M0N0</accession>
<keyword evidence="2" id="KW-0809">Transit peptide</keyword>
<accession>A0A0P1MRD7</accession>
<dbReference type="GO" id="GO:0006412">
    <property type="term" value="P:translation"/>
    <property type="evidence" value="ECO:0007669"/>
    <property type="project" value="InterPro"/>
</dbReference>
<dbReference type="Proteomes" id="UP000182011">
    <property type="component" value="Unassembled WGS sequence"/>
</dbReference>
<dbReference type="SUPFAM" id="SSF53335">
    <property type="entry name" value="S-adenosyl-L-methionine-dependent methyltransferases"/>
    <property type="match status" value="1"/>
</dbReference>
<dbReference type="GO" id="GO:0015935">
    <property type="term" value="C:small ribosomal subunit"/>
    <property type="evidence" value="ECO:0007669"/>
    <property type="project" value="TreeGrafter"/>
</dbReference>
<protein>
    <submittedName>
        <fullName evidence="6">Small ribosomal subunit Rsm22</fullName>
    </submittedName>
</protein>
<proteinExistence type="predicted"/>
<dbReference type="GO" id="GO:0008168">
    <property type="term" value="F:methyltransferase activity"/>
    <property type="evidence" value="ECO:0007669"/>
    <property type="project" value="InterPro"/>
</dbReference>
<accession>A0A0P1LFF9</accession>
<evidence type="ECO:0000313" key="7">
    <source>
        <dbReference type="Proteomes" id="UP000182011"/>
    </source>
</evidence>
<keyword evidence="1" id="KW-0479">Metal-binding</keyword>
<dbReference type="InterPro" id="IPR052571">
    <property type="entry name" value="Mt_RNA_Methyltransferase"/>
</dbReference>
<dbReference type="InterPro" id="IPR029063">
    <property type="entry name" value="SAM-dependent_MTases_sf"/>
</dbReference>
<dbReference type="STRING" id="1633631.GCA_001442925_00856"/>
<keyword evidence="3" id="KW-0408">Iron</keyword>